<keyword evidence="5" id="KW-0997">Cell inner membrane</keyword>
<dbReference type="InterPro" id="IPR006260">
    <property type="entry name" value="TonB/TolA_C"/>
</dbReference>
<evidence type="ECO:0000256" key="1">
    <source>
        <dbReference type="ARBA" id="ARBA00004383"/>
    </source>
</evidence>
<dbReference type="InterPro" id="IPR037682">
    <property type="entry name" value="TonB_C"/>
</dbReference>
<evidence type="ECO:0000256" key="9">
    <source>
        <dbReference type="ARBA" id="ARBA00023136"/>
    </source>
</evidence>
<dbReference type="InterPro" id="IPR051045">
    <property type="entry name" value="TonB-dependent_transducer"/>
</dbReference>
<comment type="caution">
    <text evidence="12">The sequence shown here is derived from an EMBL/GenBank/DDBJ whole genome shotgun (WGS) entry which is preliminary data.</text>
</comment>
<keyword evidence="9" id="KW-0472">Membrane</keyword>
<keyword evidence="7" id="KW-0653">Protein transport</keyword>
<dbReference type="EMBL" id="JALKHS010000006">
    <property type="protein sequence ID" value="MCK0530958.1"/>
    <property type="molecule type" value="Genomic_DNA"/>
</dbReference>
<name>A0ABT0DV21_9SPHN</name>
<dbReference type="Pfam" id="PF03544">
    <property type="entry name" value="TonB_C"/>
    <property type="match status" value="1"/>
</dbReference>
<dbReference type="PROSITE" id="PS52015">
    <property type="entry name" value="TONB_CTD"/>
    <property type="match status" value="1"/>
</dbReference>
<keyword evidence="8" id="KW-1133">Transmembrane helix</keyword>
<feature type="domain" description="TonB C-terminal" evidence="11">
    <location>
        <begin position="157"/>
        <end position="249"/>
    </location>
</feature>
<keyword evidence="4" id="KW-1003">Cell membrane</keyword>
<feature type="compositionally biased region" description="Low complexity" evidence="10">
    <location>
        <begin position="130"/>
        <end position="139"/>
    </location>
</feature>
<comment type="subcellular location">
    <subcellularLocation>
        <location evidence="1">Cell inner membrane</location>
        <topology evidence="1">Single-pass membrane protein</topology>
        <orientation evidence="1">Periplasmic side</orientation>
    </subcellularLocation>
</comment>
<proteinExistence type="inferred from homology"/>
<keyword evidence="3" id="KW-0813">Transport</keyword>
<evidence type="ECO:0000313" key="12">
    <source>
        <dbReference type="EMBL" id="MCK0530958.1"/>
    </source>
</evidence>
<keyword evidence="6" id="KW-0812">Transmembrane</keyword>
<dbReference type="NCBIfam" id="TIGR01352">
    <property type="entry name" value="tonB_Cterm"/>
    <property type="match status" value="1"/>
</dbReference>
<evidence type="ECO:0000256" key="10">
    <source>
        <dbReference type="SAM" id="MobiDB-lite"/>
    </source>
</evidence>
<dbReference type="SUPFAM" id="SSF74653">
    <property type="entry name" value="TolA/TonB C-terminal domain"/>
    <property type="match status" value="1"/>
</dbReference>
<dbReference type="PANTHER" id="PTHR33446:SF2">
    <property type="entry name" value="PROTEIN TONB"/>
    <property type="match status" value="1"/>
</dbReference>
<evidence type="ECO:0000259" key="11">
    <source>
        <dbReference type="PROSITE" id="PS52015"/>
    </source>
</evidence>
<dbReference type="PANTHER" id="PTHR33446">
    <property type="entry name" value="PROTEIN TONB-RELATED"/>
    <property type="match status" value="1"/>
</dbReference>
<reference evidence="12 13" key="1">
    <citation type="submission" date="2022-04" db="EMBL/GenBank/DDBJ databases">
        <authorList>
            <person name="Huq M.A."/>
        </authorList>
    </citation>
    <scope>NUCLEOTIDE SEQUENCE [LARGE SCALE GENOMIC DNA]</scope>
    <source>
        <strain evidence="12 13">MAH-33</strain>
    </source>
</reference>
<dbReference type="Proteomes" id="UP001203512">
    <property type="component" value="Unassembled WGS sequence"/>
</dbReference>
<sequence>MMARAVPSFRISGPAAASLLVNGLLMAALLNLGMGQAVRRQESPALTVFSLAQLKGVEQGAEEREAASAGSSQTAEQRSVVRPPISSPVVQPLRIDQSPPSTLVPIAPVVSVASQVMTAPNASGAEGAAALPATSSLPPRGVADGADIKAPSGTSRSYAAKVRSWLYAHKIYPRRARMRREEGQVQVRFTLDRAGTLLEGAIIRGSGNPVLDEEARAMLQRASPYPRPPAELPGERIEFTAPIEFILPA</sequence>
<organism evidence="12 13">
    <name type="scientific">Sphingobium agri</name>
    <dbReference type="NCBI Taxonomy" id="2933566"/>
    <lineage>
        <taxon>Bacteria</taxon>
        <taxon>Pseudomonadati</taxon>
        <taxon>Pseudomonadota</taxon>
        <taxon>Alphaproteobacteria</taxon>
        <taxon>Sphingomonadales</taxon>
        <taxon>Sphingomonadaceae</taxon>
        <taxon>Sphingobium</taxon>
    </lineage>
</organism>
<evidence type="ECO:0000256" key="6">
    <source>
        <dbReference type="ARBA" id="ARBA00022692"/>
    </source>
</evidence>
<evidence type="ECO:0000313" key="13">
    <source>
        <dbReference type="Proteomes" id="UP001203512"/>
    </source>
</evidence>
<evidence type="ECO:0000256" key="7">
    <source>
        <dbReference type="ARBA" id="ARBA00022927"/>
    </source>
</evidence>
<keyword evidence="13" id="KW-1185">Reference proteome</keyword>
<evidence type="ECO:0000256" key="3">
    <source>
        <dbReference type="ARBA" id="ARBA00022448"/>
    </source>
</evidence>
<evidence type="ECO:0000256" key="8">
    <source>
        <dbReference type="ARBA" id="ARBA00022989"/>
    </source>
</evidence>
<evidence type="ECO:0000256" key="4">
    <source>
        <dbReference type="ARBA" id="ARBA00022475"/>
    </source>
</evidence>
<gene>
    <name evidence="12" type="ORF">MU848_05105</name>
</gene>
<evidence type="ECO:0000256" key="2">
    <source>
        <dbReference type="ARBA" id="ARBA00006555"/>
    </source>
</evidence>
<feature type="region of interest" description="Disordered" evidence="10">
    <location>
        <begin position="62"/>
        <end position="83"/>
    </location>
</feature>
<dbReference type="Gene3D" id="3.30.1150.10">
    <property type="match status" value="1"/>
</dbReference>
<accession>A0ABT0DV21</accession>
<evidence type="ECO:0000256" key="5">
    <source>
        <dbReference type="ARBA" id="ARBA00022519"/>
    </source>
</evidence>
<feature type="region of interest" description="Disordered" evidence="10">
    <location>
        <begin position="130"/>
        <end position="154"/>
    </location>
</feature>
<comment type="similarity">
    <text evidence="2">Belongs to the TonB family.</text>
</comment>
<feature type="compositionally biased region" description="Low complexity" evidence="10">
    <location>
        <begin position="67"/>
        <end position="83"/>
    </location>
</feature>
<protein>
    <submittedName>
        <fullName evidence="12">Energy transducer TonB</fullName>
    </submittedName>
</protein>